<dbReference type="PANTHER" id="PTHR43563:SF1">
    <property type="entry name" value="AMINE OXIDASE [FLAVIN-CONTAINING] B"/>
    <property type="match status" value="1"/>
</dbReference>
<accession>A0ABT1HNM8</accession>
<sequence>MHWTQPHVWRELRRHEFPLAAPLEIDKVYWLADGAVRSGTQLDHNDAVAPLMARFFAAARTRFPLPYDLTAVDNGDIEEETVGDRLDSLDLSAYDRDVLDGALAMLAPSPDEQGVEQMLAWAATTFGDWGAFLETAGSWPIEGGTRRLITAMLGESEAELRLSTPVVAIEDDGTRVLVTTRSGERIHGRAAVVALPLNTLGDVRIAPEIAPLARAMVERKHPMRTVKIWARVRGAVEPFAALAPVGQNPINAARVEHRLDGDTLVVCFASDADALGVKDREAVQAALRALVPGIEVLETAGHDWVDDEFSQGTWAHHRPGDLTQAVPLMRQPHGRVHFAGGDIASLGVGGIEGAIESGARAARNVAAALADGRH</sequence>
<dbReference type="Proteomes" id="UP001205311">
    <property type="component" value="Unassembled WGS sequence"/>
</dbReference>
<proteinExistence type="inferred from homology"/>
<dbReference type="InterPro" id="IPR002937">
    <property type="entry name" value="Amino_oxidase"/>
</dbReference>
<dbReference type="InterPro" id="IPR036188">
    <property type="entry name" value="FAD/NAD-bd_sf"/>
</dbReference>
<protein>
    <submittedName>
        <fullName evidence="3">Flavin containing amine oxidoreductase</fullName>
    </submittedName>
</protein>
<dbReference type="Gene3D" id="1.10.405.10">
    <property type="entry name" value="Guanine Nucleotide Dissociation Inhibitor, domain 1"/>
    <property type="match status" value="1"/>
</dbReference>
<comment type="similarity">
    <text evidence="1">Belongs to the flavin monoamine oxidase family.</text>
</comment>
<dbReference type="Gene3D" id="3.50.50.60">
    <property type="entry name" value="FAD/NAD(P)-binding domain"/>
    <property type="match status" value="1"/>
</dbReference>
<dbReference type="EMBL" id="JAMTCP010000003">
    <property type="protein sequence ID" value="MCP2257119.1"/>
    <property type="molecule type" value="Genomic_DNA"/>
</dbReference>
<dbReference type="SUPFAM" id="SSF51905">
    <property type="entry name" value="FAD/NAD(P)-binding domain"/>
    <property type="match status" value="1"/>
</dbReference>
<feature type="domain" description="Amine oxidase" evidence="2">
    <location>
        <begin position="1"/>
        <end position="365"/>
    </location>
</feature>
<dbReference type="Gene3D" id="3.90.660.10">
    <property type="match status" value="1"/>
</dbReference>
<comment type="caution">
    <text evidence="3">The sequence shown here is derived from an EMBL/GenBank/DDBJ whole genome shotgun (WGS) entry which is preliminary data.</text>
</comment>
<dbReference type="PANTHER" id="PTHR43563">
    <property type="entry name" value="AMINE OXIDASE"/>
    <property type="match status" value="1"/>
</dbReference>
<name>A0ABT1HNM8_STRSD</name>
<reference evidence="3 4" key="1">
    <citation type="submission" date="2022-06" db="EMBL/GenBank/DDBJ databases">
        <title>Genomic Encyclopedia of Archaeal and Bacterial Type Strains, Phase II (KMG-II): from individual species to whole genera.</title>
        <authorList>
            <person name="Goeker M."/>
        </authorList>
    </citation>
    <scope>NUCLEOTIDE SEQUENCE [LARGE SCALE GENOMIC DNA]</scope>
    <source>
        <strain evidence="3 4">DSM 40477</strain>
    </source>
</reference>
<evidence type="ECO:0000256" key="1">
    <source>
        <dbReference type="ARBA" id="ARBA00005995"/>
    </source>
</evidence>
<organism evidence="3 4">
    <name type="scientific">Streptoalloteichus tenebrarius (strain ATCC 17920 / DSM 40477 / JCM 4838 / CBS 697.72 / NBRC 16177 / NCIMB 11028 / NRRL B-12390 / A12253. 1 / ISP 5477)</name>
    <name type="common">Streptomyces tenebrarius</name>
    <dbReference type="NCBI Taxonomy" id="1933"/>
    <lineage>
        <taxon>Bacteria</taxon>
        <taxon>Bacillati</taxon>
        <taxon>Actinomycetota</taxon>
        <taxon>Actinomycetes</taxon>
        <taxon>Pseudonocardiales</taxon>
        <taxon>Pseudonocardiaceae</taxon>
        <taxon>Streptoalloteichus</taxon>
    </lineage>
</organism>
<dbReference type="Pfam" id="PF01593">
    <property type="entry name" value="Amino_oxidase"/>
    <property type="match status" value="1"/>
</dbReference>
<keyword evidence="4" id="KW-1185">Reference proteome</keyword>
<evidence type="ECO:0000313" key="3">
    <source>
        <dbReference type="EMBL" id="MCP2257119.1"/>
    </source>
</evidence>
<evidence type="ECO:0000313" key="4">
    <source>
        <dbReference type="Proteomes" id="UP001205311"/>
    </source>
</evidence>
<evidence type="ECO:0000259" key="2">
    <source>
        <dbReference type="Pfam" id="PF01593"/>
    </source>
</evidence>
<gene>
    <name evidence="3" type="ORF">LX15_000804</name>
</gene>
<dbReference type="InterPro" id="IPR050703">
    <property type="entry name" value="Flavin_MAO"/>
</dbReference>